<feature type="binding site" evidence="4">
    <location>
        <begin position="91"/>
        <end position="94"/>
    </location>
    <ligand>
        <name>(6R)-10-formyltetrahydrofolate</name>
        <dbReference type="ChEBI" id="CHEBI:195366"/>
    </ligand>
</feature>
<dbReference type="GO" id="GO:0004644">
    <property type="term" value="F:phosphoribosylglycinamide formyltransferase activity"/>
    <property type="evidence" value="ECO:0007669"/>
    <property type="project" value="UniProtKB-UniRule"/>
</dbReference>
<dbReference type="CDD" id="cd08645">
    <property type="entry name" value="FMT_core_GART"/>
    <property type="match status" value="1"/>
</dbReference>
<dbReference type="NCBIfam" id="TIGR00639">
    <property type="entry name" value="PurN"/>
    <property type="match status" value="1"/>
</dbReference>
<dbReference type="EMBL" id="CP035033">
    <property type="protein sequence ID" value="QAB15225.1"/>
    <property type="molecule type" value="Genomic_DNA"/>
</dbReference>
<dbReference type="Proteomes" id="UP000285478">
    <property type="component" value="Chromosome"/>
</dbReference>
<dbReference type="SUPFAM" id="SSF53328">
    <property type="entry name" value="Formyltransferase"/>
    <property type="match status" value="1"/>
</dbReference>
<comment type="function">
    <text evidence="4">Catalyzes the transfer of a formyl group from 10-formyltetrahydrofolate to 5-phospho-ribosyl-glycinamide (GAR), producing 5-phospho-ribosyl-N-formylglycinamide (FGAR) and tetrahydrofolate.</text>
</comment>
<proteinExistence type="inferred from homology"/>
<feature type="site" description="Raises pKa of active site His" evidence="4">
    <location>
        <position position="146"/>
    </location>
</feature>
<dbReference type="RefSeq" id="WP_128384777.1">
    <property type="nucleotide sequence ID" value="NZ_CP035033.1"/>
</dbReference>
<accession>A0A410H2S4</accession>
<keyword evidence="3 4" id="KW-0658">Purine biosynthesis</keyword>
<name>A0A410H2S4_9GAMM</name>
<dbReference type="InterPro" id="IPR002376">
    <property type="entry name" value="Formyl_transf_N"/>
</dbReference>
<dbReference type="PANTHER" id="PTHR43369">
    <property type="entry name" value="PHOSPHORIBOSYLGLYCINAMIDE FORMYLTRANSFERASE"/>
    <property type="match status" value="1"/>
</dbReference>
<evidence type="ECO:0000256" key="2">
    <source>
        <dbReference type="ARBA" id="ARBA00022679"/>
    </source>
</evidence>
<dbReference type="Gene3D" id="3.40.50.170">
    <property type="entry name" value="Formyl transferase, N-terminal domain"/>
    <property type="match status" value="1"/>
</dbReference>
<dbReference type="InterPro" id="IPR036477">
    <property type="entry name" value="Formyl_transf_N_sf"/>
</dbReference>
<evidence type="ECO:0000256" key="3">
    <source>
        <dbReference type="ARBA" id="ARBA00022755"/>
    </source>
</evidence>
<keyword evidence="7" id="KW-1185">Reference proteome</keyword>
<evidence type="ECO:0000313" key="6">
    <source>
        <dbReference type="EMBL" id="QAB15225.1"/>
    </source>
</evidence>
<dbReference type="PANTHER" id="PTHR43369:SF2">
    <property type="entry name" value="PHOSPHORIBOSYLGLYCINAMIDE FORMYLTRANSFERASE"/>
    <property type="match status" value="1"/>
</dbReference>
<comment type="catalytic activity">
    <reaction evidence="4">
        <text>N(1)-(5-phospho-beta-D-ribosyl)glycinamide + (6R)-10-formyltetrahydrofolate = N(2)-formyl-N(1)-(5-phospho-beta-D-ribosyl)glycinamide + (6S)-5,6,7,8-tetrahydrofolate + H(+)</text>
        <dbReference type="Rhea" id="RHEA:15053"/>
        <dbReference type="ChEBI" id="CHEBI:15378"/>
        <dbReference type="ChEBI" id="CHEBI:57453"/>
        <dbReference type="ChEBI" id="CHEBI:143788"/>
        <dbReference type="ChEBI" id="CHEBI:147286"/>
        <dbReference type="ChEBI" id="CHEBI:195366"/>
        <dbReference type="EC" id="2.1.2.2"/>
    </reaction>
</comment>
<comment type="pathway">
    <text evidence="1 4">Purine metabolism; IMP biosynthesis via de novo pathway; N(2)-formyl-N(1)-(5-phospho-D-ribosyl)glycinamide from N(1)-(5-phospho-D-ribosyl)glycinamide (10-formyl THF route): step 1/1.</text>
</comment>
<dbReference type="Pfam" id="PF00551">
    <property type="entry name" value="Formyl_trans_N"/>
    <property type="match status" value="1"/>
</dbReference>
<feature type="domain" description="Formyl transferase N-terminal" evidence="5">
    <location>
        <begin position="5"/>
        <end position="182"/>
    </location>
</feature>
<dbReference type="EC" id="2.1.2.2" evidence="4"/>
<gene>
    <name evidence="4" type="primary">purN</name>
    <name evidence="6" type="ORF">EPV75_05860</name>
</gene>
<dbReference type="InterPro" id="IPR004607">
    <property type="entry name" value="GART"/>
</dbReference>
<evidence type="ECO:0000259" key="5">
    <source>
        <dbReference type="Pfam" id="PF00551"/>
    </source>
</evidence>
<dbReference type="AlphaFoldDB" id="A0A410H2S4"/>
<keyword evidence="2 4" id="KW-0808">Transferase</keyword>
<dbReference type="GO" id="GO:0006189">
    <property type="term" value="P:'de novo' IMP biosynthetic process"/>
    <property type="evidence" value="ECO:0007669"/>
    <property type="project" value="UniProtKB-UniRule"/>
</dbReference>
<reference evidence="6 7" key="1">
    <citation type="journal article" date="2018" name="Environ. Microbiol.">
        <title>Genomes of ubiquitous marine and hypersaline Hydrogenovibrio, Thiomicrorhabdus and Thiomicrospira spp. encode a diversity of mechanisms to sustain chemolithoautotrophy in heterogeneous environments.</title>
        <authorList>
            <person name="Scott K.M."/>
            <person name="Williams J."/>
            <person name="Porter C.M.B."/>
            <person name="Russel S."/>
            <person name="Harmer T.L."/>
            <person name="Paul J.H."/>
            <person name="Antonen K.M."/>
            <person name="Bridges M.K."/>
            <person name="Camper G.J."/>
            <person name="Campla C.K."/>
            <person name="Casella L.G."/>
            <person name="Chase E."/>
            <person name="Conrad J.W."/>
            <person name="Cruz M.C."/>
            <person name="Dunlap D.S."/>
            <person name="Duran L."/>
            <person name="Fahsbender E.M."/>
            <person name="Goldsmith D.B."/>
            <person name="Keeley R.F."/>
            <person name="Kondoff M.R."/>
            <person name="Kussy B.I."/>
            <person name="Lane M.K."/>
            <person name="Lawler S."/>
            <person name="Leigh B.A."/>
            <person name="Lewis C."/>
            <person name="Lostal L.M."/>
            <person name="Marking D."/>
            <person name="Mancera P.A."/>
            <person name="McClenthan E.C."/>
            <person name="McIntyre E.A."/>
            <person name="Mine J.A."/>
            <person name="Modi S."/>
            <person name="Moore B.D."/>
            <person name="Morgan W.A."/>
            <person name="Nelson K.M."/>
            <person name="Nguyen K.N."/>
            <person name="Ogburn N."/>
            <person name="Parrino D.G."/>
            <person name="Pedapudi A.D."/>
            <person name="Pelham R.P."/>
            <person name="Preece A.M."/>
            <person name="Rampersad E.A."/>
            <person name="Richardson J.C."/>
            <person name="Rodgers C.M."/>
            <person name="Schaffer B.L."/>
            <person name="Sheridan N.E."/>
            <person name="Solone M.R."/>
            <person name="Staley Z.R."/>
            <person name="Tabuchi M."/>
            <person name="Waide R.J."/>
            <person name="Wanjugi P.W."/>
            <person name="Young S."/>
            <person name="Clum A."/>
            <person name="Daum C."/>
            <person name="Huntemann M."/>
            <person name="Ivanova N."/>
            <person name="Kyrpides N."/>
            <person name="Mikhailova N."/>
            <person name="Palaniappan K."/>
            <person name="Pillay M."/>
            <person name="Reddy T.B.K."/>
            <person name="Shapiro N."/>
            <person name="Stamatis D."/>
            <person name="Varghese N."/>
            <person name="Woyke T."/>
            <person name="Boden R."/>
            <person name="Freyermuth S.K."/>
            <person name="Kerfeld C.A."/>
        </authorList>
    </citation>
    <scope>NUCLEOTIDE SEQUENCE [LARGE SCALE GENOMIC DNA]</scope>
    <source>
        <strain evidence="6 7">JR-2</strain>
    </source>
</reference>
<dbReference type="HAMAP" id="MF_01930">
    <property type="entry name" value="PurN"/>
    <property type="match status" value="1"/>
</dbReference>
<feature type="binding site" evidence="4">
    <location>
        <position position="66"/>
    </location>
    <ligand>
        <name>(6R)-10-formyltetrahydrofolate</name>
        <dbReference type="ChEBI" id="CHEBI:195366"/>
    </ligand>
</feature>
<feature type="binding site" evidence="4">
    <location>
        <position position="108"/>
    </location>
    <ligand>
        <name>(6R)-10-formyltetrahydrofolate</name>
        <dbReference type="ChEBI" id="CHEBI:195366"/>
    </ligand>
</feature>
<dbReference type="UniPathway" id="UPA00074">
    <property type="reaction ID" value="UER00126"/>
</dbReference>
<sequence length="216" mass="23766">MTSKMRIAVLISGTGSNLQALIDRAPDSDYEIALVLSNRPQAVGLQKAQAAGIPTVIIDHTEYDSRESFDQAMIEALDAQQIDGIILAGFMRILTPAFTLHYLGRMLNIHPSLLPKYPGLNTHQRALDAQDAEHGLSIHFVTPELDGGPVILQAKVPVEAGDTAESLQKKVQIQEHIAYPLVTNWLAQGRIQLQNNQACYQDQTLQVPLQLTELEL</sequence>
<protein>
    <recommendedName>
        <fullName evidence="4">Phosphoribosylglycinamide formyltransferase</fullName>
        <ecNumber evidence="4">2.1.2.2</ecNumber>
    </recommendedName>
    <alternativeName>
        <fullName evidence="4">5'-phosphoribosylglycinamide transformylase</fullName>
    </alternativeName>
    <alternativeName>
        <fullName evidence="4">GAR transformylase</fullName>
        <shortName evidence="4">GART</shortName>
    </alternativeName>
</protein>
<evidence type="ECO:0000313" key="7">
    <source>
        <dbReference type="Proteomes" id="UP000285478"/>
    </source>
</evidence>
<feature type="binding site" evidence="4">
    <location>
        <begin position="15"/>
        <end position="17"/>
    </location>
    <ligand>
        <name>N(1)-(5-phospho-beta-D-ribosyl)glycinamide</name>
        <dbReference type="ChEBI" id="CHEBI:143788"/>
    </ligand>
</feature>
<comment type="similarity">
    <text evidence="4">Belongs to the GART family.</text>
</comment>
<feature type="active site" description="Proton donor" evidence="4">
    <location>
        <position position="110"/>
    </location>
</feature>
<organism evidence="6 7">
    <name type="scientific">Hydrogenovibrio thermophilus</name>
    <dbReference type="NCBI Taxonomy" id="265883"/>
    <lineage>
        <taxon>Bacteria</taxon>
        <taxon>Pseudomonadati</taxon>
        <taxon>Pseudomonadota</taxon>
        <taxon>Gammaproteobacteria</taxon>
        <taxon>Thiotrichales</taxon>
        <taxon>Piscirickettsiaceae</taxon>
        <taxon>Hydrogenovibrio</taxon>
    </lineage>
</organism>
<dbReference type="KEGG" id="htr:EPV75_05860"/>
<dbReference type="GO" id="GO:0005829">
    <property type="term" value="C:cytosol"/>
    <property type="evidence" value="ECO:0007669"/>
    <property type="project" value="TreeGrafter"/>
</dbReference>
<evidence type="ECO:0000256" key="4">
    <source>
        <dbReference type="HAMAP-Rule" id="MF_01930"/>
    </source>
</evidence>
<evidence type="ECO:0000256" key="1">
    <source>
        <dbReference type="ARBA" id="ARBA00005054"/>
    </source>
</evidence>